<dbReference type="EMBL" id="JOPB01000002">
    <property type="protein sequence ID" value="OUI79111.1"/>
    <property type="molecule type" value="Genomic_DNA"/>
</dbReference>
<dbReference type="RefSeq" id="WP_008854079.1">
    <property type="nucleotide sequence ID" value="NZ_JOPB01000002.1"/>
</dbReference>
<dbReference type="GO" id="GO:0071555">
    <property type="term" value="P:cell wall organization"/>
    <property type="evidence" value="ECO:0007669"/>
    <property type="project" value="TreeGrafter"/>
</dbReference>
<dbReference type="GO" id="GO:0044038">
    <property type="term" value="P:cell wall macromolecule biosynthetic process"/>
    <property type="evidence" value="ECO:0007669"/>
    <property type="project" value="TreeGrafter"/>
</dbReference>
<keyword evidence="2" id="KW-1003">Cell membrane</keyword>
<name>A0A251ZWT1_9PROT</name>
<keyword evidence="7" id="KW-0460">Magnesium</keyword>
<feature type="transmembrane region" description="Helical" evidence="8">
    <location>
        <begin position="155"/>
        <end position="172"/>
    </location>
</feature>
<evidence type="ECO:0000313" key="10">
    <source>
        <dbReference type="Proteomes" id="UP000194946"/>
    </source>
</evidence>
<evidence type="ECO:0008006" key="11">
    <source>
        <dbReference type="Google" id="ProtNLM"/>
    </source>
</evidence>
<feature type="transmembrane region" description="Helical" evidence="8">
    <location>
        <begin position="74"/>
        <end position="94"/>
    </location>
</feature>
<evidence type="ECO:0000256" key="7">
    <source>
        <dbReference type="PIRSR" id="PIRSR600715-1"/>
    </source>
</evidence>
<feature type="transmembrane region" description="Helical" evidence="8">
    <location>
        <begin position="106"/>
        <end position="125"/>
    </location>
</feature>
<accession>A0A251ZWT1</accession>
<proteinExistence type="predicted"/>
<feature type="transmembrane region" description="Helical" evidence="8">
    <location>
        <begin position="237"/>
        <end position="258"/>
    </location>
</feature>
<dbReference type="GO" id="GO:0046872">
    <property type="term" value="F:metal ion binding"/>
    <property type="evidence" value="ECO:0007669"/>
    <property type="project" value="UniProtKB-KW"/>
</dbReference>
<reference evidence="10" key="1">
    <citation type="submission" date="2014-06" db="EMBL/GenBank/DDBJ databases">
        <authorList>
            <person name="Winans N.J."/>
            <person name="Newell P.D."/>
            <person name="Douglas A.E."/>
        </authorList>
    </citation>
    <scope>NUCLEOTIDE SEQUENCE [LARGE SCALE GENOMIC DNA]</scope>
    <source>
        <strain evidence="10">DmL_052</strain>
    </source>
</reference>
<evidence type="ECO:0000256" key="6">
    <source>
        <dbReference type="ARBA" id="ARBA00023136"/>
    </source>
</evidence>
<keyword evidence="5 8" id="KW-1133">Transmembrane helix</keyword>
<evidence type="ECO:0000256" key="3">
    <source>
        <dbReference type="ARBA" id="ARBA00022679"/>
    </source>
</evidence>
<dbReference type="Proteomes" id="UP000194946">
    <property type="component" value="Unassembled WGS sequence"/>
</dbReference>
<protein>
    <recommendedName>
        <fullName evidence="11">UDP-phosphate alpha-N-acetylglucosaminephosphotransferase</fullName>
    </recommendedName>
</protein>
<feature type="transmembrane region" description="Helical" evidence="8">
    <location>
        <begin position="178"/>
        <end position="195"/>
    </location>
</feature>
<feature type="transmembrane region" description="Helical" evidence="8">
    <location>
        <begin position="50"/>
        <end position="68"/>
    </location>
</feature>
<sequence length="345" mass="38434">MTTFSFHLLFLAWLIGTTLLSAIIVKTMARIGVMDNPVERSSHTKPTPKGGGVGVITAFFIGSIIIFPLLHQPYLFSIIALLGTVAFLSIISWLDDVKQWSAFIKLAAQIICAIIVTLIIPSLSLLQQTHFLLLPVFIIWLVYITNAFNFMDGLNGLAAGVATICCAFFYYQTQQIEFGLIALALLCGLLGFLPFNYPKAEIFMGDVGSQACGLLLATLAITPLNDINHISINNIPTGSILIFFLLFGIIYDVTFTLIRRAREKQALLQAHRSHLYQMAHRCQINPAIVTLIEWGFCTWGGLLILFIPLTTLQNTICAYSLLILPQILWTIFILYKTSQCNIKKW</sequence>
<evidence type="ECO:0000256" key="5">
    <source>
        <dbReference type="ARBA" id="ARBA00022989"/>
    </source>
</evidence>
<feature type="binding site" evidence="7">
    <location>
        <position position="149"/>
    </location>
    <ligand>
        <name>Mg(2+)</name>
        <dbReference type="ChEBI" id="CHEBI:18420"/>
    </ligand>
</feature>
<keyword evidence="7" id="KW-0479">Metal-binding</keyword>
<dbReference type="GO" id="GO:0016780">
    <property type="term" value="F:phosphotransferase activity, for other substituted phosphate groups"/>
    <property type="evidence" value="ECO:0007669"/>
    <property type="project" value="InterPro"/>
</dbReference>
<feature type="transmembrane region" description="Helical" evidence="8">
    <location>
        <begin position="6"/>
        <end position="29"/>
    </location>
</feature>
<comment type="caution">
    <text evidence="9">The sequence shown here is derived from an EMBL/GenBank/DDBJ whole genome shotgun (WGS) entry which is preliminary data.</text>
</comment>
<feature type="binding site" evidence="7">
    <location>
        <position position="206"/>
    </location>
    <ligand>
        <name>Mg(2+)</name>
        <dbReference type="ChEBI" id="CHEBI:18420"/>
    </ligand>
</feature>
<evidence type="ECO:0000256" key="2">
    <source>
        <dbReference type="ARBA" id="ARBA00022475"/>
    </source>
</evidence>
<evidence type="ECO:0000313" key="9">
    <source>
        <dbReference type="EMBL" id="OUI79111.1"/>
    </source>
</evidence>
<gene>
    <name evidence="9" type="ORF">HK18_04185</name>
</gene>
<dbReference type="Pfam" id="PF00953">
    <property type="entry name" value="Glycos_transf_4"/>
    <property type="match status" value="1"/>
</dbReference>
<comment type="cofactor">
    <cofactor evidence="7">
        <name>Mg(2+)</name>
        <dbReference type="ChEBI" id="CHEBI:18420"/>
    </cofactor>
</comment>
<dbReference type="PANTHER" id="PTHR22926">
    <property type="entry name" value="PHOSPHO-N-ACETYLMURAMOYL-PENTAPEPTIDE-TRANSFERASE"/>
    <property type="match status" value="1"/>
</dbReference>
<evidence type="ECO:0000256" key="4">
    <source>
        <dbReference type="ARBA" id="ARBA00022692"/>
    </source>
</evidence>
<comment type="subcellular location">
    <subcellularLocation>
        <location evidence="1">Cell membrane</location>
        <topology evidence="1">Multi-pass membrane protein</topology>
    </subcellularLocation>
</comment>
<dbReference type="AlphaFoldDB" id="A0A251ZWT1"/>
<feature type="transmembrane region" description="Helical" evidence="8">
    <location>
        <begin position="287"/>
        <end position="310"/>
    </location>
</feature>
<dbReference type="GO" id="GO:0005886">
    <property type="term" value="C:plasma membrane"/>
    <property type="evidence" value="ECO:0007669"/>
    <property type="project" value="UniProtKB-SubCell"/>
</dbReference>
<keyword evidence="3" id="KW-0808">Transferase</keyword>
<feature type="transmembrane region" description="Helical" evidence="8">
    <location>
        <begin position="316"/>
        <end position="335"/>
    </location>
</feature>
<dbReference type="InterPro" id="IPR000715">
    <property type="entry name" value="Glycosyl_transferase_4"/>
</dbReference>
<evidence type="ECO:0000256" key="1">
    <source>
        <dbReference type="ARBA" id="ARBA00004651"/>
    </source>
</evidence>
<dbReference type="PANTHER" id="PTHR22926:SF3">
    <property type="entry name" value="UNDECAPRENYL-PHOSPHATE ALPHA-N-ACETYLGLUCOSAMINYL 1-PHOSPHATE TRANSFERASE"/>
    <property type="match status" value="1"/>
</dbReference>
<dbReference type="GO" id="GO:0009103">
    <property type="term" value="P:lipopolysaccharide biosynthetic process"/>
    <property type="evidence" value="ECO:0007669"/>
    <property type="project" value="TreeGrafter"/>
</dbReference>
<keyword evidence="10" id="KW-1185">Reference proteome</keyword>
<organism evidence="9 10">
    <name type="scientific">Commensalibacter intestini</name>
    <dbReference type="NCBI Taxonomy" id="479936"/>
    <lineage>
        <taxon>Bacteria</taxon>
        <taxon>Pseudomonadati</taxon>
        <taxon>Pseudomonadota</taxon>
        <taxon>Alphaproteobacteria</taxon>
        <taxon>Acetobacterales</taxon>
        <taxon>Acetobacteraceae</taxon>
    </lineage>
</organism>
<keyword evidence="6 8" id="KW-0472">Membrane</keyword>
<evidence type="ECO:0000256" key="8">
    <source>
        <dbReference type="SAM" id="Phobius"/>
    </source>
</evidence>
<feature type="transmembrane region" description="Helical" evidence="8">
    <location>
        <begin position="131"/>
        <end position="148"/>
    </location>
</feature>
<keyword evidence="4 8" id="KW-0812">Transmembrane</keyword>